<proteinExistence type="predicted"/>
<evidence type="ECO:0000313" key="2">
    <source>
        <dbReference type="Proteomes" id="UP001177021"/>
    </source>
</evidence>
<organism evidence="1 2">
    <name type="scientific">Trifolium pratense</name>
    <name type="common">Red clover</name>
    <dbReference type="NCBI Taxonomy" id="57577"/>
    <lineage>
        <taxon>Eukaryota</taxon>
        <taxon>Viridiplantae</taxon>
        <taxon>Streptophyta</taxon>
        <taxon>Embryophyta</taxon>
        <taxon>Tracheophyta</taxon>
        <taxon>Spermatophyta</taxon>
        <taxon>Magnoliopsida</taxon>
        <taxon>eudicotyledons</taxon>
        <taxon>Gunneridae</taxon>
        <taxon>Pentapetalae</taxon>
        <taxon>rosids</taxon>
        <taxon>fabids</taxon>
        <taxon>Fabales</taxon>
        <taxon>Fabaceae</taxon>
        <taxon>Papilionoideae</taxon>
        <taxon>50 kb inversion clade</taxon>
        <taxon>NPAAA clade</taxon>
        <taxon>Hologalegina</taxon>
        <taxon>IRL clade</taxon>
        <taxon>Trifolieae</taxon>
        <taxon>Trifolium</taxon>
    </lineage>
</organism>
<comment type="caution">
    <text evidence="1">The sequence shown here is derived from an EMBL/GenBank/DDBJ whole genome shotgun (WGS) entry which is preliminary data.</text>
</comment>
<keyword evidence="2" id="KW-1185">Reference proteome</keyword>
<gene>
    <name evidence="1" type="ORF">MILVUS5_LOCUS1070</name>
</gene>
<dbReference type="Proteomes" id="UP001177021">
    <property type="component" value="Unassembled WGS sequence"/>
</dbReference>
<protein>
    <submittedName>
        <fullName evidence="1">Uncharacterized protein</fullName>
    </submittedName>
</protein>
<name>A0ACB0IAJ7_TRIPR</name>
<evidence type="ECO:0000313" key="1">
    <source>
        <dbReference type="EMBL" id="CAJ2628988.1"/>
    </source>
</evidence>
<reference evidence="1" key="1">
    <citation type="submission" date="2023-10" db="EMBL/GenBank/DDBJ databases">
        <authorList>
            <person name="Rodriguez Cubillos JULIANA M."/>
            <person name="De Vega J."/>
        </authorList>
    </citation>
    <scope>NUCLEOTIDE SEQUENCE</scope>
</reference>
<sequence length="66" mass="7775">MLHLFATAFFFLLNSAAPRKDHQAGEENGRNQSHPPKSVVKKIMYIRHTLQNFITLYPTFLQLFWL</sequence>
<accession>A0ACB0IAJ7</accession>
<dbReference type="EMBL" id="CASHSV030000001">
    <property type="protein sequence ID" value="CAJ2628988.1"/>
    <property type="molecule type" value="Genomic_DNA"/>
</dbReference>